<sequence>MNSEKDGFRIQKCPSMGDMKPLRLRRPSIVSTRTAGLGDLGVPLTRHLSIEPPANLAYALGQHMPMYFGFFGTPKEMFDQLAEHANLRHFRVPTLLQELEERVEVGPPKMVGGTQAGEHADAAVVTAEMRIKCLELVRLELLL</sequence>
<proteinExistence type="predicted"/>
<dbReference type="Proteomes" id="UP000887572">
    <property type="component" value="Unplaced"/>
</dbReference>
<organism evidence="1 2">
    <name type="scientific">Globodera rostochiensis</name>
    <name type="common">Golden nematode worm</name>
    <name type="synonym">Heterodera rostochiensis</name>
    <dbReference type="NCBI Taxonomy" id="31243"/>
    <lineage>
        <taxon>Eukaryota</taxon>
        <taxon>Metazoa</taxon>
        <taxon>Ecdysozoa</taxon>
        <taxon>Nematoda</taxon>
        <taxon>Chromadorea</taxon>
        <taxon>Rhabditida</taxon>
        <taxon>Tylenchina</taxon>
        <taxon>Tylenchomorpha</taxon>
        <taxon>Tylenchoidea</taxon>
        <taxon>Heteroderidae</taxon>
        <taxon>Heteroderinae</taxon>
        <taxon>Globodera</taxon>
    </lineage>
</organism>
<evidence type="ECO:0000313" key="2">
    <source>
        <dbReference type="WBParaSite" id="Gr19_v10_g3592.t1"/>
    </source>
</evidence>
<reference evidence="2" key="1">
    <citation type="submission" date="2022-11" db="UniProtKB">
        <authorList>
            <consortium name="WormBaseParasite"/>
        </authorList>
    </citation>
    <scope>IDENTIFICATION</scope>
</reference>
<keyword evidence="1" id="KW-1185">Reference proteome</keyword>
<name>A0A914HSN0_GLORO</name>
<protein>
    <submittedName>
        <fullName evidence="2">Uncharacterized protein</fullName>
    </submittedName>
</protein>
<dbReference type="AlphaFoldDB" id="A0A914HSN0"/>
<dbReference type="WBParaSite" id="Gr19_v10_g3592.t1">
    <property type="protein sequence ID" value="Gr19_v10_g3592.t1"/>
    <property type="gene ID" value="Gr19_v10_g3592"/>
</dbReference>
<accession>A0A914HSN0</accession>
<evidence type="ECO:0000313" key="1">
    <source>
        <dbReference type="Proteomes" id="UP000887572"/>
    </source>
</evidence>